<dbReference type="PANTHER" id="PTHR31965">
    <property type="entry name" value="TRANSMEMBRANE PROTEIN 42"/>
    <property type="match status" value="1"/>
</dbReference>
<feature type="non-terminal residue" evidence="4">
    <location>
        <position position="1"/>
    </location>
</feature>
<name>A0A061FC77_THECC</name>
<feature type="transmembrane region" description="Helical" evidence="3">
    <location>
        <begin position="28"/>
        <end position="47"/>
    </location>
</feature>
<feature type="transmembrane region" description="Helical" evidence="3">
    <location>
        <begin position="101"/>
        <end position="118"/>
    </location>
</feature>
<protein>
    <submittedName>
        <fullName evidence="4">Cell growth defect factor-2 isoform 2</fullName>
    </submittedName>
</protein>
<dbReference type="Proteomes" id="UP000026915">
    <property type="component" value="Chromosome 8"/>
</dbReference>
<keyword evidence="5" id="KW-1185">Reference proteome</keyword>
<accession>A0A061FC77</accession>
<keyword evidence="3" id="KW-0812">Transmembrane</keyword>
<feature type="transmembrane region" description="Helical" evidence="3">
    <location>
        <begin position="77"/>
        <end position="95"/>
    </location>
</feature>
<dbReference type="Gene3D" id="1.10.3730.20">
    <property type="match status" value="1"/>
</dbReference>
<dbReference type="eggNOG" id="ENOG502S17H">
    <property type="taxonomic scope" value="Eukaryota"/>
</dbReference>
<dbReference type="InterPro" id="IPR039632">
    <property type="entry name" value="TMEM42"/>
</dbReference>
<organism evidence="4 5">
    <name type="scientific">Theobroma cacao</name>
    <name type="common">Cacao</name>
    <name type="synonym">Cocoa</name>
    <dbReference type="NCBI Taxonomy" id="3641"/>
    <lineage>
        <taxon>Eukaryota</taxon>
        <taxon>Viridiplantae</taxon>
        <taxon>Streptophyta</taxon>
        <taxon>Embryophyta</taxon>
        <taxon>Tracheophyta</taxon>
        <taxon>Spermatophyta</taxon>
        <taxon>Magnoliopsida</taxon>
        <taxon>eudicotyledons</taxon>
        <taxon>Gunneridae</taxon>
        <taxon>Pentapetalae</taxon>
        <taxon>rosids</taxon>
        <taxon>malvids</taxon>
        <taxon>Malvales</taxon>
        <taxon>Malvaceae</taxon>
        <taxon>Byttnerioideae</taxon>
        <taxon>Theobroma</taxon>
    </lineage>
</organism>
<evidence type="ECO:0000313" key="4">
    <source>
        <dbReference type="EMBL" id="EOY14945.1"/>
    </source>
</evidence>
<dbReference type="Gramene" id="EOY14945">
    <property type="protein sequence ID" value="EOY14945"/>
    <property type="gene ID" value="TCM_034169"/>
</dbReference>
<evidence type="ECO:0000256" key="2">
    <source>
        <dbReference type="SAM" id="MobiDB-lite"/>
    </source>
</evidence>
<evidence type="ECO:0000256" key="1">
    <source>
        <dbReference type="ARBA" id="ARBA00004141"/>
    </source>
</evidence>
<sequence>RSGEPATFPGGNHPFGARPDMDGSRRKGYAWAISAGLNAAFAAISLVRYGLVIIFNVIMWGCYVNSLKALSSLQATVTNFATNFLTSGFAGSFLFEEPLSFRWFAGALFIVIGVLILSKSNVESKANID</sequence>
<dbReference type="OMA" id="CVILFNV"/>
<evidence type="ECO:0000256" key="3">
    <source>
        <dbReference type="SAM" id="Phobius"/>
    </source>
</evidence>
<dbReference type="AlphaFoldDB" id="A0A061FC77"/>
<dbReference type="SUPFAM" id="SSF103481">
    <property type="entry name" value="Multidrug resistance efflux transporter EmrE"/>
    <property type="match status" value="1"/>
</dbReference>
<evidence type="ECO:0000313" key="5">
    <source>
        <dbReference type="Proteomes" id="UP000026915"/>
    </source>
</evidence>
<keyword evidence="3" id="KW-0472">Membrane</keyword>
<dbReference type="InterPro" id="IPR037185">
    <property type="entry name" value="EmrE-like"/>
</dbReference>
<dbReference type="EMBL" id="CM001886">
    <property type="protein sequence ID" value="EOY14945.1"/>
    <property type="molecule type" value="Genomic_DNA"/>
</dbReference>
<reference evidence="4 5" key="1">
    <citation type="journal article" date="2013" name="Genome Biol.">
        <title>The genome sequence of the most widely cultivated cacao type and its use to identify candidate genes regulating pod color.</title>
        <authorList>
            <person name="Motamayor J.C."/>
            <person name="Mockaitis K."/>
            <person name="Schmutz J."/>
            <person name="Haiminen N."/>
            <person name="Iii D.L."/>
            <person name="Cornejo O."/>
            <person name="Findley S.D."/>
            <person name="Zheng P."/>
            <person name="Utro F."/>
            <person name="Royaert S."/>
            <person name="Saski C."/>
            <person name="Jenkins J."/>
            <person name="Podicheti R."/>
            <person name="Zhao M."/>
            <person name="Scheffler B.E."/>
            <person name="Stack J.C."/>
            <person name="Feltus F.A."/>
            <person name="Mustiga G.M."/>
            <person name="Amores F."/>
            <person name="Phillips W."/>
            <person name="Marelli J.P."/>
            <person name="May G.D."/>
            <person name="Shapiro H."/>
            <person name="Ma J."/>
            <person name="Bustamante C.D."/>
            <person name="Schnell R.J."/>
            <person name="Main D."/>
            <person name="Gilbert D."/>
            <person name="Parida L."/>
            <person name="Kuhn D.N."/>
        </authorList>
    </citation>
    <scope>NUCLEOTIDE SEQUENCE [LARGE SCALE GENOMIC DNA]</scope>
    <source>
        <strain evidence="5">cv. Matina 1-6</strain>
    </source>
</reference>
<dbReference type="PANTHER" id="PTHR31965:SF1">
    <property type="entry name" value="TRANSMEMBRANE PROTEIN 42"/>
    <property type="match status" value="1"/>
</dbReference>
<proteinExistence type="predicted"/>
<comment type="subcellular location">
    <subcellularLocation>
        <location evidence="1">Membrane</location>
        <topology evidence="1">Multi-pass membrane protein</topology>
    </subcellularLocation>
</comment>
<keyword evidence="3" id="KW-1133">Transmembrane helix</keyword>
<feature type="region of interest" description="Disordered" evidence="2">
    <location>
        <begin position="1"/>
        <end position="21"/>
    </location>
</feature>
<gene>
    <name evidence="4" type="ORF">TCM_034169</name>
</gene>